<protein>
    <submittedName>
        <fullName evidence="2">DUF192 domain-containing protein</fullName>
    </submittedName>
</protein>
<feature type="transmembrane region" description="Helical" evidence="1">
    <location>
        <begin position="12"/>
        <end position="30"/>
    </location>
</feature>
<keyword evidence="1" id="KW-1133">Transmembrane helix</keyword>
<accession>A0A832ZW39</accession>
<reference evidence="2" key="1">
    <citation type="journal article" date="2020" name="ISME J.">
        <title>Gammaproteobacteria mediating utilization of methyl-, sulfur- and petroleum organic compounds in deep ocean hydrothermal plumes.</title>
        <authorList>
            <person name="Zhou Z."/>
            <person name="Liu Y."/>
            <person name="Pan J."/>
            <person name="Cron B.R."/>
            <person name="Toner B.M."/>
            <person name="Anantharaman K."/>
            <person name="Breier J.A."/>
            <person name="Dick G.J."/>
            <person name="Li M."/>
        </authorList>
    </citation>
    <scope>NUCLEOTIDE SEQUENCE</scope>
    <source>
        <strain evidence="2">SZUA-1515</strain>
    </source>
</reference>
<evidence type="ECO:0000313" key="3">
    <source>
        <dbReference type="Proteomes" id="UP000608579"/>
    </source>
</evidence>
<keyword evidence="1" id="KW-0472">Membrane</keyword>
<keyword evidence="1" id="KW-0812">Transmembrane</keyword>
<dbReference type="PANTHER" id="PTHR37953">
    <property type="entry name" value="UPF0127 PROTEIN MJ1496"/>
    <property type="match status" value="1"/>
</dbReference>
<gene>
    <name evidence="2" type="ORF">EYH45_05230</name>
</gene>
<proteinExistence type="predicted"/>
<dbReference type="EMBL" id="DQVM01000101">
    <property type="protein sequence ID" value="HIQ29949.1"/>
    <property type="molecule type" value="Genomic_DNA"/>
</dbReference>
<organism evidence="2 3">
    <name type="scientific">Caldiarchaeum subterraneum</name>
    <dbReference type="NCBI Taxonomy" id="311458"/>
    <lineage>
        <taxon>Archaea</taxon>
        <taxon>Nitrososphaerota</taxon>
        <taxon>Candidatus Caldarchaeales</taxon>
        <taxon>Candidatus Caldarchaeaceae</taxon>
        <taxon>Candidatus Caldarchaeum</taxon>
    </lineage>
</organism>
<dbReference type="InterPro" id="IPR003795">
    <property type="entry name" value="DUF192"/>
</dbReference>
<evidence type="ECO:0000256" key="1">
    <source>
        <dbReference type="SAM" id="Phobius"/>
    </source>
</evidence>
<name>A0A832ZW39_CALS0</name>
<dbReference type="Pfam" id="PF02643">
    <property type="entry name" value="DUF192"/>
    <property type="match status" value="1"/>
</dbReference>
<evidence type="ECO:0000313" key="2">
    <source>
        <dbReference type="EMBL" id="HIQ29949.1"/>
    </source>
</evidence>
<dbReference type="PANTHER" id="PTHR37953:SF1">
    <property type="entry name" value="UPF0127 PROTEIN MJ1496"/>
    <property type="match status" value="1"/>
</dbReference>
<comment type="caution">
    <text evidence="2">The sequence shown here is derived from an EMBL/GenBank/DDBJ whole genome shotgun (WGS) entry which is preliminary data.</text>
</comment>
<dbReference type="InterPro" id="IPR038695">
    <property type="entry name" value="Saro_0823-like_sf"/>
</dbReference>
<dbReference type="Gene3D" id="2.60.120.1140">
    <property type="entry name" value="Protein of unknown function DUF192"/>
    <property type="match status" value="1"/>
</dbReference>
<sequence length="191" mass="21254">MHSITSIRLKWVALVVVASLAVVAGLLLSWDSLQYSVREETYTVTEYFTTTAFIYPRIDLDDGYGVVVVNGLQVVVEIADTDVERRRGLSGRDGLEPGFGMLFIFPSEGVYSFWMYRMKFPIDMIWMDSGGRVVYIVEDAQPCGDSLVCPVYTPDKPAKYVLEVNAGFVKMADLKLGDVVTILLPVGYEVG</sequence>
<dbReference type="Proteomes" id="UP000608579">
    <property type="component" value="Unassembled WGS sequence"/>
</dbReference>
<dbReference type="AlphaFoldDB" id="A0A832ZW39"/>